<dbReference type="AlphaFoldDB" id="E9FE04"/>
<reference evidence="2 3" key="1">
    <citation type="journal article" date="2011" name="PLoS Genet.">
        <title>Genome sequencing and comparative transcriptomics of the model entomopathogenic fungi Metarhizium anisopliae and M. acridum.</title>
        <authorList>
            <person name="Gao Q."/>
            <person name="Jin K."/>
            <person name="Ying S.H."/>
            <person name="Zhang Y."/>
            <person name="Xiao G."/>
            <person name="Shang Y."/>
            <person name="Duan Z."/>
            <person name="Hu X."/>
            <person name="Xie X.Q."/>
            <person name="Zhou G."/>
            <person name="Peng G."/>
            <person name="Luo Z."/>
            <person name="Huang W."/>
            <person name="Wang B."/>
            <person name="Fang W."/>
            <person name="Wang S."/>
            <person name="Zhong Y."/>
            <person name="Ma L.J."/>
            <person name="St Leger R.J."/>
            <person name="Zhao G.P."/>
            <person name="Pei Y."/>
            <person name="Feng M.G."/>
            <person name="Xia Y."/>
            <person name="Wang C."/>
        </authorList>
    </citation>
    <scope>NUCLEOTIDE SEQUENCE [LARGE SCALE GENOMIC DNA]</scope>
    <source>
        <strain evidence="3">ARSEF 23 / ATCC MYA-3075</strain>
    </source>
</reference>
<name>E9FE04_METRA</name>
<dbReference type="OrthoDB" id="10410596at2759"/>
<dbReference type="GeneID" id="19264789"/>
<keyword evidence="3" id="KW-1185">Reference proteome</keyword>
<proteinExistence type="predicted"/>
<reference evidence="2 3" key="2">
    <citation type="journal article" date="2014" name="Proc. Natl. Acad. Sci. U.S.A.">
        <title>Trajectory and genomic determinants of fungal-pathogen speciation and host adaptation.</title>
        <authorList>
            <person name="Hu X."/>
            <person name="Xiao G."/>
            <person name="Zheng P."/>
            <person name="Shang Y."/>
            <person name="Su Y."/>
            <person name="Zhang X."/>
            <person name="Liu X."/>
            <person name="Zhan S."/>
            <person name="St Leger R.J."/>
            <person name="Wang C."/>
        </authorList>
    </citation>
    <scope>GENOME REANNOTATION</scope>
    <source>
        <strain evidence="3">ARSEF 23 / ATCC MYA-3075</strain>
    </source>
</reference>
<feature type="chain" id="PRO_5003240158" evidence="1">
    <location>
        <begin position="18"/>
        <end position="129"/>
    </location>
</feature>
<dbReference type="HOGENOM" id="CLU_1949333_0_0_1"/>
<dbReference type="Proteomes" id="UP000002498">
    <property type="component" value="Unassembled WGS sequence"/>
</dbReference>
<evidence type="ECO:0000256" key="1">
    <source>
        <dbReference type="SAM" id="SignalP"/>
    </source>
</evidence>
<comment type="caution">
    <text evidence="2">The sequence shown here is derived from an EMBL/GenBank/DDBJ whole genome shotgun (WGS) entry which is preliminary data.</text>
</comment>
<feature type="signal peptide" evidence="1">
    <location>
        <begin position="1"/>
        <end position="17"/>
    </location>
</feature>
<protein>
    <submittedName>
        <fullName evidence="2">Uncharacterized protein</fullName>
    </submittedName>
</protein>
<gene>
    <name evidence="2" type="ORF">MAA_10503</name>
</gene>
<keyword evidence="1" id="KW-0732">Signal</keyword>
<sequence>MKFSYPLVAALMGVAAASPIGEASLSKRFDQGKIDGEVRKLSDLIDGFQKAKDEKQENKGEGWQKNIDTLKEIRDGIKAAPADKALEEIKKLDGPIDRMRQSREDTIDRRTKFIFDFEDAKDSLLQAAQ</sequence>
<organism evidence="2 3">
    <name type="scientific">Metarhizium robertsii (strain ARSEF 23 / ATCC MYA-3075)</name>
    <name type="common">Metarhizium anisopliae (strain ARSEF 23)</name>
    <dbReference type="NCBI Taxonomy" id="655844"/>
    <lineage>
        <taxon>Eukaryota</taxon>
        <taxon>Fungi</taxon>
        <taxon>Dikarya</taxon>
        <taxon>Ascomycota</taxon>
        <taxon>Pezizomycotina</taxon>
        <taxon>Sordariomycetes</taxon>
        <taxon>Hypocreomycetidae</taxon>
        <taxon>Hypocreales</taxon>
        <taxon>Clavicipitaceae</taxon>
        <taxon>Metarhizium</taxon>
    </lineage>
</organism>
<accession>E9FE04</accession>
<dbReference type="RefSeq" id="XP_007826692.1">
    <property type="nucleotide sequence ID" value="XM_007828501.1"/>
</dbReference>
<evidence type="ECO:0000313" key="3">
    <source>
        <dbReference type="Proteomes" id="UP000002498"/>
    </source>
</evidence>
<evidence type="ECO:0000313" key="2">
    <source>
        <dbReference type="EMBL" id="EFY94036.1"/>
    </source>
</evidence>
<dbReference type="KEGG" id="maj:MAA_10503"/>
<dbReference type="EMBL" id="ADNJ02000051">
    <property type="protein sequence ID" value="EFY94036.1"/>
    <property type="molecule type" value="Genomic_DNA"/>
</dbReference>